<feature type="transmembrane region" description="Helical" evidence="5">
    <location>
        <begin position="580"/>
        <end position="602"/>
    </location>
</feature>
<evidence type="ECO:0000259" key="6">
    <source>
        <dbReference type="Pfam" id="PF25954"/>
    </source>
</evidence>
<evidence type="ECO:0000256" key="5">
    <source>
        <dbReference type="SAM" id="Phobius"/>
    </source>
</evidence>
<dbReference type="PANTHER" id="PTHR30097">
    <property type="entry name" value="CATION EFFLUX SYSTEM PROTEIN CUSB"/>
    <property type="match status" value="1"/>
</dbReference>
<dbReference type="GO" id="GO:0060003">
    <property type="term" value="P:copper ion export"/>
    <property type="evidence" value="ECO:0007669"/>
    <property type="project" value="TreeGrafter"/>
</dbReference>
<dbReference type="PANTHER" id="PTHR30097:SF4">
    <property type="entry name" value="SLR6042 PROTEIN"/>
    <property type="match status" value="1"/>
</dbReference>
<dbReference type="InterPro" id="IPR058649">
    <property type="entry name" value="CzcB_C"/>
</dbReference>
<dbReference type="NCBIfam" id="TIGR01730">
    <property type="entry name" value="RND_mfp"/>
    <property type="match status" value="1"/>
</dbReference>
<dbReference type="InterPro" id="IPR011053">
    <property type="entry name" value="Single_hybrid_motif"/>
</dbReference>
<dbReference type="Gene3D" id="2.40.50.100">
    <property type="match status" value="1"/>
</dbReference>
<feature type="domain" description="CusB-like beta-barrel" evidence="6">
    <location>
        <begin position="398"/>
        <end position="471"/>
    </location>
</feature>
<evidence type="ECO:0000256" key="2">
    <source>
        <dbReference type="ARBA" id="ARBA00022448"/>
    </source>
</evidence>
<dbReference type="EMBL" id="JACJPW010000053">
    <property type="protein sequence ID" value="MBD2183361.1"/>
    <property type="molecule type" value="Genomic_DNA"/>
</dbReference>
<sequence>MMQHCSHYPSPGSRSWISGTFLSLILLMTPAAVLAHAGHGDEFHQEGTEASQSTESIQVDAETAKRLAIKVEPVNRQQLAVSIKTTGIIETLPSQKVEVTAPIPGKIVELLVEPGAVVKQGQPVAVVAAPELVELRVNSEEKQAEAQADLQQAQANLKLAQENYQRQRQISDAEIAQAQTQLTAAQSQYDRDKNLVDRQAVLKVAQENYQRQIQIADAEIARAKTELSVAQEQYDRDKELVEKGALPRRQMLESQAHLQEAKADLAKALSRPNVLEAESQVKRAEVDLPLRELRESEGKLAEAKAQLTKAHSRREVLEAEAQLKRAQSAVEVAQSRVKLSNATYQTRLQQLGNRANDKGLVTVNAPIAGRVADREVSLGQSFQDAGGKLMTIVNDSQVFATANIYEKDLDKIKIGQQVNVKVASLPNQTFRGNITVIGSLVETETRVVPVKAQLENYSGILKPGTFAELEVLTDKTATPILAIANSAVVEANGKKLVYVQNGNNYQPVEVTLGQTSGDMVEVKTGLFEGDLVVTQRAPQLYAQSLRGDSKKAGENVHNTSPTPPLSQSPTPSLTQLPVSWWWAIPAGGAIAVFTFWGGTVWATRRTQHRPMPTNFSESDIPIYELQALEKR</sequence>
<proteinExistence type="inferred from homology"/>
<organism evidence="8 9">
    <name type="scientific">Aerosakkonema funiforme FACHB-1375</name>
    <dbReference type="NCBI Taxonomy" id="2949571"/>
    <lineage>
        <taxon>Bacteria</taxon>
        <taxon>Bacillati</taxon>
        <taxon>Cyanobacteriota</taxon>
        <taxon>Cyanophyceae</taxon>
        <taxon>Oscillatoriophycideae</taxon>
        <taxon>Aerosakkonematales</taxon>
        <taxon>Aerosakkonemataceae</taxon>
        <taxon>Aerosakkonema</taxon>
    </lineage>
</organism>
<evidence type="ECO:0000313" key="9">
    <source>
        <dbReference type="Proteomes" id="UP000641646"/>
    </source>
</evidence>
<feature type="coiled-coil region" evidence="3">
    <location>
        <begin position="136"/>
        <end position="240"/>
    </location>
</feature>
<dbReference type="Gene3D" id="2.40.420.20">
    <property type="match status" value="1"/>
</dbReference>
<dbReference type="PRINTS" id="PR01490">
    <property type="entry name" value="RTXTOXIND"/>
</dbReference>
<dbReference type="Pfam" id="PF25954">
    <property type="entry name" value="Beta-barrel_RND_2"/>
    <property type="match status" value="1"/>
</dbReference>
<evidence type="ECO:0000256" key="1">
    <source>
        <dbReference type="ARBA" id="ARBA00009477"/>
    </source>
</evidence>
<evidence type="ECO:0000256" key="3">
    <source>
        <dbReference type="SAM" id="Coils"/>
    </source>
</evidence>
<gene>
    <name evidence="8" type="ORF">H6G03_20245</name>
</gene>
<comment type="caution">
    <text evidence="8">The sequence shown here is derived from an EMBL/GenBank/DDBJ whole genome shotgun (WGS) entry which is preliminary data.</text>
</comment>
<dbReference type="InterPro" id="IPR051909">
    <property type="entry name" value="MFP_Cation_Efflux"/>
</dbReference>
<dbReference type="FunFam" id="2.40.30.170:FF:000010">
    <property type="entry name" value="Efflux RND transporter periplasmic adaptor subunit"/>
    <property type="match status" value="1"/>
</dbReference>
<dbReference type="GO" id="GO:0015679">
    <property type="term" value="P:plasma membrane copper ion transport"/>
    <property type="evidence" value="ECO:0007669"/>
    <property type="project" value="TreeGrafter"/>
</dbReference>
<keyword evidence="3" id="KW-0175">Coiled coil</keyword>
<reference evidence="8" key="2">
    <citation type="submission" date="2020-08" db="EMBL/GenBank/DDBJ databases">
        <authorList>
            <person name="Chen M."/>
            <person name="Teng W."/>
            <person name="Zhao L."/>
            <person name="Hu C."/>
            <person name="Zhou Y."/>
            <person name="Han B."/>
            <person name="Song L."/>
            <person name="Shu W."/>
        </authorList>
    </citation>
    <scope>NUCLEOTIDE SEQUENCE</scope>
    <source>
        <strain evidence="8">FACHB-1375</strain>
    </source>
</reference>
<feature type="coiled-coil region" evidence="3">
    <location>
        <begin position="293"/>
        <end position="336"/>
    </location>
</feature>
<evidence type="ECO:0000256" key="4">
    <source>
        <dbReference type="SAM" id="MobiDB-lite"/>
    </source>
</evidence>
<dbReference type="CDD" id="cd06850">
    <property type="entry name" value="biotinyl_domain"/>
    <property type="match status" value="1"/>
</dbReference>
<keyword evidence="9" id="KW-1185">Reference proteome</keyword>
<dbReference type="SUPFAM" id="SSF111369">
    <property type="entry name" value="HlyD-like secretion proteins"/>
    <property type="match status" value="1"/>
</dbReference>
<dbReference type="GO" id="GO:0030313">
    <property type="term" value="C:cell envelope"/>
    <property type="evidence" value="ECO:0007669"/>
    <property type="project" value="TreeGrafter"/>
</dbReference>
<dbReference type="InterPro" id="IPR006143">
    <property type="entry name" value="RND_pump_MFP"/>
</dbReference>
<dbReference type="Proteomes" id="UP000641646">
    <property type="component" value="Unassembled WGS sequence"/>
</dbReference>
<keyword evidence="5" id="KW-1133">Transmembrane helix</keyword>
<dbReference type="InterPro" id="IPR058792">
    <property type="entry name" value="Beta-barrel_RND_2"/>
</dbReference>
<keyword evidence="2" id="KW-0813">Transport</keyword>
<protein>
    <submittedName>
        <fullName evidence="8">Efflux RND transporter periplasmic adaptor subunit</fullName>
    </submittedName>
</protein>
<dbReference type="Gene3D" id="1.10.287.470">
    <property type="entry name" value="Helix hairpin bin"/>
    <property type="match status" value="2"/>
</dbReference>
<comment type="similarity">
    <text evidence="1">Belongs to the membrane fusion protein (MFP) (TC 8.A.1) family.</text>
</comment>
<feature type="region of interest" description="Disordered" evidence="4">
    <location>
        <begin position="546"/>
        <end position="571"/>
    </location>
</feature>
<accession>A0A926VGD7</accession>
<feature type="domain" description="CzcB-like C-terminal circularly permuted SH3-like" evidence="7">
    <location>
        <begin position="481"/>
        <end position="535"/>
    </location>
</feature>
<dbReference type="AlphaFoldDB" id="A0A926VGD7"/>
<dbReference type="SUPFAM" id="SSF51230">
    <property type="entry name" value="Single hybrid motif"/>
    <property type="match status" value="1"/>
</dbReference>
<keyword evidence="5" id="KW-0472">Membrane</keyword>
<evidence type="ECO:0000313" key="8">
    <source>
        <dbReference type="EMBL" id="MBD2183361.1"/>
    </source>
</evidence>
<dbReference type="Pfam" id="PF25975">
    <property type="entry name" value="CzcB_C"/>
    <property type="match status" value="1"/>
</dbReference>
<keyword evidence="5" id="KW-0812">Transmembrane</keyword>
<reference evidence="8" key="1">
    <citation type="journal article" date="2015" name="ISME J.">
        <title>Draft Genome Sequence of Streptomyces incarnatus NRRL8089, which Produces the Nucleoside Antibiotic Sinefungin.</title>
        <authorList>
            <person name="Oshima K."/>
            <person name="Hattori M."/>
            <person name="Shimizu H."/>
            <person name="Fukuda K."/>
            <person name="Nemoto M."/>
            <person name="Inagaki K."/>
            <person name="Tamura T."/>
        </authorList>
    </citation>
    <scope>NUCLEOTIDE SEQUENCE</scope>
    <source>
        <strain evidence="8">FACHB-1375</strain>
    </source>
</reference>
<evidence type="ECO:0000259" key="7">
    <source>
        <dbReference type="Pfam" id="PF25975"/>
    </source>
</evidence>
<name>A0A926VGD7_9CYAN</name>
<dbReference type="Gene3D" id="2.40.30.170">
    <property type="match status" value="1"/>
</dbReference>
<dbReference type="GO" id="GO:0022857">
    <property type="term" value="F:transmembrane transporter activity"/>
    <property type="evidence" value="ECO:0007669"/>
    <property type="project" value="InterPro"/>
</dbReference>
<dbReference type="GO" id="GO:0016020">
    <property type="term" value="C:membrane"/>
    <property type="evidence" value="ECO:0007669"/>
    <property type="project" value="InterPro"/>
</dbReference>